<evidence type="ECO:0000313" key="3">
    <source>
        <dbReference type="EMBL" id="SFM82796.1"/>
    </source>
</evidence>
<name>A0A1I4U187_PSUAM</name>
<feature type="domain" description="DUF427" evidence="2">
    <location>
        <begin position="174"/>
        <end position="258"/>
    </location>
</feature>
<dbReference type="Pfam" id="PF04248">
    <property type="entry name" value="NTP_transf_9"/>
    <property type="match status" value="2"/>
</dbReference>
<dbReference type="PANTHER" id="PTHR34310">
    <property type="entry name" value="DUF427 DOMAIN PROTEIN (AFU_ORTHOLOGUE AFUA_3G02220)"/>
    <property type="match status" value="1"/>
</dbReference>
<proteinExistence type="predicted"/>
<reference evidence="3 4" key="1">
    <citation type="submission" date="2016-10" db="EMBL/GenBank/DDBJ databases">
        <authorList>
            <person name="de Groot N.N."/>
        </authorList>
    </citation>
    <scope>NUCLEOTIDE SEQUENCE [LARGE SCALE GENOMIC DNA]</scope>
    <source>
        <strain evidence="3 4">CGMCC 4.1877</strain>
    </source>
</reference>
<evidence type="ECO:0000259" key="2">
    <source>
        <dbReference type="Pfam" id="PF04248"/>
    </source>
</evidence>
<dbReference type="Gene3D" id="2.170.150.40">
    <property type="entry name" value="Domain of unknown function (DUF427)"/>
    <property type="match status" value="2"/>
</dbReference>
<gene>
    <name evidence="3" type="ORF">SAMN05216207_1003134</name>
</gene>
<evidence type="ECO:0000313" key="4">
    <source>
        <dbReference type="Proteomes" id="UP000199614"/>
    </source>
</evidence>
<dbReference type="AlphaFoldDB" id="A0A1I4U187"/>
<dbReference type="Proteomes" id="UP000199614">
    <property type="component" value="Unassembled WGS sequence"/>
</dbReference>
<dbReference type="RefSeq" id="WP_093337859.1">
    <property type="nucleotide sequence ID" value="NZ_FOUY01000003.1"/>
</dbReference>
<dbReference type="OrthoDB" id="285364at2"/>
<keyword evidence="4" id="KW-1185">Reference proteome</keyword>
<dbReference type="PANTHER" id="PTHR34310:SF8">
    <property type="entry name" value="CONSERVED PROTEIN"/>
    <property type="match status" value="1"/>
</dbReference>
<protein>
    <submittedName>
        <fullName evidence="3">Uncharacterized conserved protein, DUF427 family</fullName>
    </submittedName>
</protein>
<dbReference type="EMBL" id="FOUY01000003">
    <property type="protein sequence ID" value="SFM82796.1"/>
    <property type="molecule type" value="Genomic_DNA"/>
</dbReference>
<dbReference type="InterPro" id="IPR007361">
    <property type="entry name" value="DUF427"/>
</dbReference>
<sequence length="279" mass="30753">MGLTRRPGPLSSYAPETVNYAIDGPPHKLLLHPFPRRVRAEFAGRTVLDTRRGFLLHESNLLPVLYVPEEDLDAGVLVPSGHTTHCPFKGDATYRSLRAGDRTQDDAVWTYPEPVAAAQWLRGLAALYWGAADAWYDEDEQVFAHLTDPFTRVDIRPTRRHVVVTHTAPGGTRTVLAESDAPAVLSETGLGNRWYLPPADVRTDAVELVPSETRTRCPYKGEAHYEHAVLGDGTTLADAFWHYPDPLPESARIAGLRSVTDGRRDDGSEITVTVDGEPA</sequence>
<accession>A0A1I4U187</accession>
<feature type="domain" description="DUF427" evidence="2">
    <location>
        <begin position="38"/>
        <end position="129"/>
    </location>
</feature>
<feature type="region of interest" description="Disordered" evidence="1">
    <location>
        <begin position="260"/>
        <end position="279"/>
    </location>
</feature>
<organism evidence="3 4">
    <name type="scientific">Pseudonocardia ammonioxydans</name>
    <dbReference type="NCBI Taxonomy" id="260086"/>
    <lineage>
        <taxon>Bacteria</taxon>
        <taxon>Bacillati</taxon>
        <taxon>Actinomycetota</taxon>
        <taxon>Actinomycetes</taxon>
        <taxon>Pseudonocardiales</taxon>
        <taxon>Pseudonocardiaceae</taxon>
        <taxon>Pseudonocardia</taxon>
    </lineage>
</organism>
<dbReference type="STRING" id="260086.SAMN05216207_1003134"/>
<dbReference type="InterPro" id="IPR038694">
    <property type="entry name" value="DUF427_sf"/>
</dbReference>
<evidence type="ECO:0000256" key="1">
    <source>
        <dbReference type="SAM" id="MobiDB-lite"/>
    </source>
</evidence>